<reference evidence="2 3" key="1">
    <citation type="submission" date="2020-07" db="EMBL/GenBank/DDBJ databases">
        <title>Comparative genomics of pyrophilous fungi reveals a link between fire events and developmental genes.</title>
        <authorList>
            <consortium name="DOE Joint Genome Institute"/>
            <person name="Steindorff A.S."/>
            <person name="Carver A."/>
            <person name="Calhoun S."/>
            <person name="Stillman K."/>
            <person name="Liu H."/>
            <person name="Lipzen A."/>
            <person name="Pangilinan J."/>
            <person name="Labutti K."/>
            <person name="Bruns T.D."/>
            <person name="Grigoriev I.V."/>
        </authorList>
    </citation>
    <scope>NUCLEOTIDE SEQUENCE [LARGE SCALE GENOMIC DNA]</scope>
    <source>
        <strain evidence="2 3">CBS 144469</strain>
    </source>
</reference>
<evidence type="ECO:0000313" key="3">
    <source>
        <dbReference type="Proteomes" id="UP000521943"/>
    </source>
</evidence>
<keyword evidence="3" id="KW-1185">Reference proteome</keyword>
<organism evidence="2 3">
    <name type="scientific">Ephemerocybe angulata</name>
    <dbReference type="NCBI Taxonomy" id="980116"/>
    <lineage>
        <taxon>Eukaryota</taxon>
        <taxon>Fungi</taxon>
        <taxon>Dikarya</taxon>
        <taxon>Basidiomycota</taxon>
        <taxon>Agaricomycotina</taxon>
        <taxon>Agaricomycetes</taxon>
        <taxon>Agaricomycetidae</taxon>
        <taxon>Agaricales</taxon>
        <taxon>Agaricineae</taxon>
        <taxon>Psathyrellaceae</taxon>
        <taxon>Ephemerocybe</taxon>
    </lineage>
</organism>
<dbReference type="EMBL" id="JACGCI010000080">
    <property type="protein sequence ID" value="KAF6747517.1"/>
    <property type="molecule type" value="Genomic_DNA"/>
</dbReference>
<accession>A0A8H6HJJ2</accession>
<dbReference type="AlphaFoldDB" id="A0A8H6HJJ2"/>
<feature type="compositionally biased region" description="Basic and acidic residues" evidence="1">
    <location>
        <begin position="17"/>
        <end position="44"/>
    </location>
</feature>
<comment type="caution">
    <text evidence="2">The sequence shown here is derived from an EMBL/GenBank/DDBJ whole genome shotgun (WGS) entry which is preliminary data.</text>
</comment>
<evidence type="ECO:0000313" key="2">
    <source>
        <dbReference type="EMBL" id="KAF6747517.1"/>
    </source>
</evidence>
<sequence>MSPSPEEAGVTRGGVSRVDDQVHPVQDRSGEHRAGTALARHDGMDTGQQGHGGHPTTSTARPRIGRDLKSSIRSHLGQPPGTPGPRQEAGSRDPPRPAIGKAACRTGTFYPSTIPFTFRKKMPDLHSGYLPCGARPLLQAQGGPRLSSPGRWLTAWWQVEWSAFSATCWHDRPNRFFDRAFSIRKGTYLSKSAPSSIEFDQASLIVEPLPDFFPNSGRRTCDKYCIKEKRMGRRIRLLMRRTKVCTDLGSIRGEGKEADDKL</sequence>
<evidence type="ECO:0000256" key="1">
    <source>
        <dbReference type="SAM" id="MobiDB-lite"/>
    </source>
</evidence>
<gene>
    <name evidence="2" type="ORF">DFP72DRAFT_854292</name>
</gene>
<dbReference type="Proteomes" id="UP000521943">
    <property type="component" value="Unassembled WGS sequence"/>
</dbReference>
<feature type="region of interest" description="Disordered" evidence="1">
    <location>
        <begin position="1"/>
        <end position="103"/>
    </location>
</feature>
<name>A0A8H6HJJ2_9AGAR</name>
<proteinExistence type="predicted"/>
<protein>
    <submittedName>
        <fullName evidence="2">Uncharacterized protein</fullName>
    </submittedName>
</protein>